<dbReference type="Proteomes" id="UP000051061">
    <property type="component" value="Unassembled WGS sequence"/>
</dbReference>
<gene>
    <name evidence="2" type="ORF">AN965_04375</name>
</gene>
<comment type="caution">
    <text evidence="2">The sequence shown here is derived from an EMBL/GenBank/DDBJ whole genome shotgun (WGS) entry which is preliminary data.</text>
</comment>
<accession>A0A9D5DW70</accession>
<dbReference type="AlphaFoldDB" id="A0A9D5DW70"/>
<evidence type="ECO:0000256" key="1">
    <source>
        <dbReference type="SAM" id="MobiDB-lite"/>
    </source>
</evidence>
<protein>
    <submittedName>
        <fullName evidence="2">Uncharacterized protein</fullName>
    </submittedName>
</protein>
<name>A0A9D5DW70_9BACI</name>
<keyword evidence="3" id="KW-1185">Reference proteome</keyword>
<organism evidence="2 3">
    <name type="scientific">Alkalicoccobacillus plakortidis</name>
    <dbReference type="NCBI Taxonomy" id="444060"/>
    <lineage>
        <taxon>Bacteria</taxon>
        <taxon>Bacillati</taxon>
        <taxon>Bacillota</taxon>
        <taxon>Bacilli</taxon>
        <taxon>Bacillales</taxon>
        <taxon>Bacillaceae</taxon>
        <taxon>Alkalicoccobacillus</taxon>
    </lineage>
</organism>
<dbReference type="EMBL" id="LJJD01000009">
    <property type="protein sequence ID" value="KQL58300.1"/>
    <property type="molecule type" value="Genomic_DNA"/>
</dbReference>
<feature type="compositionally biased region" description="Polar residues" evidence="1">
    <location>
        <begin position="1"/>
        <end position="12"/>
    </location>
</feature>
<proteinExistence type="predicted"/>
<evidence type="ECO:0000313" key="3">
    <source>
        <dbReference type="Proteomes" id="UP000051061"/>
    </source>
</evidence>
<feature type="region of interest" description="Disordered" evidence="1">
    <location>
        <begin position="1"/>
        <end position="21"/>
    </location>
</feature>
<reference evidence="2 3" key="1">
    <citation type="submission" date="2015-09" db="EMBL/GenBank/DDBJ databases">
        <title>Genome sequencing project for genomic taxonomy and phylogenomics of Bacillus-like bacteria.</title>
        <authorList>
            <person name="Liu B."/>
            <person name="Wang J."/>
            <person name="Zhu Y."/>
            <person name="Liu G."/>
            <person name="Chen Q."/>
            <person name="Chen Z."/>
            <person name="Lan J."/>
            <person name="Che J."/>
            <person name="Ge C."/>
            <person name="Shi H."/>
            <person name="Pan Z."/>
            <person name="Liu X."/>
        </authorList>
    </citation>
    <scope>NUCLEOTIDE SEQUENCE [LARGE SCALE GENOMIC DNA]</scope>
    <source>
        <strain evidence="2 3">DSM 19153</strain>
    </source>
</reference>
<evidence type="ECO:0000313" key="2">
    <source>
        <dbReference type="EMBL" id="KQL58300.1"/>
    </source>
</evidence>
<sequence>MEIKPNSKTAQKISDLDPTSLGVGASSGPVLASGGGGGGGGGGCCCCCCCCCSGAGDVEKEERYSKLFGE</sequence>